<proteinExistence type="inferred from homology"/>
<dbReference type="SUPFAM" id="SSF53187">
    <property type="entry name" value="Zn-dependent exopeptidases"/>
    <property type="match status" value="1"/>
</dbReference>
<gene>
    <name evidence="7" type="ORF">HHH54_01780</name>
</gene>
<keyword evidence="3" id="KW-0645">Protease</keyword>
<keyword evidence="4" id="KW-0479">Metal-binding</keyword>
<dbReference type="Pfam" id="PF05343">
    <property type="entry name" value="Peptidase_M42"/>
    <property type="match status" value="1"/>
</dbReference>
<evidence type="ECO:0000256" key="4">
    <source>
        <dbReference type="ARBA" id="ARBA00022723"/>
    </source>
</evidence>
<comment type="similarity">
    <text evidence="1 6">Belongs to the peptidase M42 family.</text>
</comment>
<keyword evidence="5" id="KW-0378">Hydrolase</keyword>
<dbReference type="EMBL" id="JABANU010000003">
    <property type="protein sequence ID" value="MBI5974325.1"/>
    <property type="molecule type" value="Genomic_DNA"/>
</dbReference>
<dbReference type="PANTHER" id="PTHR32481:SF21">
    <property type="entry name" value="AMINOPEPTIDASE YSDC-RELATED"/>
    <property type="match status" value="1"/>
</dbReference>
<accession>A0ABS0T6E9</accession>
<dbReference type="PANTHER" id="PTHR32481">
    <property type="entry name" value="AMINOPEPTIDASE"/>
    <property type="match status" value="1"/>
</dbReference>
<evidence type="ECO:0000256" key="2">
    <source>
        <dbReference type="ARBA" id="ARBA00022438"/>
    </source>
</evidence>
<keyword evidence="8" id="KW-1185">Reference proteome</keyword>
<dbReference type="InterPro" id="IPR051464">
    <property type="entry name" value="Peptidase_M42_aminopept"/>
</dbReference>
<dbReference type="InterPro" id="IPR023367">
    <property type="entry name" value="Peptidase_M42_dom2"/>
</dbReference>
<dbReference type="PIRSF" id="PIRSF001123">
    <property type="entry name" value="PepA_GA"/>
    <property type="match status" value="1"/>
</dbReference>
<keyword evidence="2" id="KW-0031">Aminopeptidase</keyword>
<dbReference type="InterPro" id="IPR008007">
    <property type="entry name" value="Peptidase_M42"/>
</dbReference>
<comment type="caution">
    <text evidence="7">The sequence shown here is derived from an EMBL/GenBank/DDBJ whole genome shotgun (WGS) entry which is preliminary data.</text>
</comment>
<reference evidence="7 8" key="1">
    <citation type="submission" date="2020-04" db="EMBL/GenBank/DDBJ databases">
        <title>Staphylococcus species from domestic dog.</title>
        <authorList>
            <person name="Paterson G.K."/>
        </authorList>
    </citation>
    <scope>NUCLEOTIDE SEQUENCE [LARGE SCALE GENOMIC DNA]</scope>
    <source>
        <strain evidence="7 8">H16/1A</strain>
    </source>
</reference>
<evidence type="ECO:0000256" key="1">
    <source>
        <dbReference type="ARBA" id="ARBA00006272"/>
    </source>
</evidence>
<evidence type="ECO:0000256" key="5">
    <source>
        <dbReference type="ARBA" id="ARBA00022801"/>
    </source>
</evidence>
<dbReference type="SUPFAM" id="SSF101821">
    <property type="entry name" value="Aminopeptidase/glucanase lid domain"/>
    <property type="match status" value="1"/>
</dbReference>
<evidence type="ECO:0000256" key="6">
    <source>
        <dbReference type="PIRNR" id="PIRNR001123"/>
    </source>
</evidence>
<name>A0ABS0T6E9_9STAP</name>
<dbReference type="Gene3D" id="3.40.630.10">
    <property type="entry name" value="Zn peptidases"/>
    <property type="match status" value="1"/>
</dbReference>
<evidence type="ECO:0000256" key="3">
    <source>
        <dbReference type="ARBA" id="ARBA00022670"/>
    </source>
</evidence>
<dbReference type="CDD" id="cd05656">
    <property type="entry name" value="M42_Frv"/>
    <property type="match status" value="1"/>
</dbReference>
<evidence type="ECO:0000313" key="8">
    <source>
        <dbReference type="Proteomes" id="UP000751852"/>
    </source>
</evidence>
<dbReference type="Gene3D" id="2.40.30.40">
    <property type="entry name" value="Peptidase M42, domain 2"/>
    <property type="match status" value="1"/>
</dbReference>
<sequence length="357" mass="38932">MKDTKQLLKQLTDIDGIAGHEYDIKKEMKSLLEPNSDEMVYDNLGGVFGKKTTQSGKRSVMVAGHLDEIGFIVTKITDQGYIRFTPVGGWWNQVMLSQKVTITTEEGRKIRGIIGSTPPHLLTPEARKKTVEIKKMYIDIGAKSKEEVESAGVQIGDMITPYSEFETLLNDNYITAKAIDNRYGCALAVDLLEEVKGEQLDIDVYAGANVQEEVGLRGAKVAAHHIKPDLAIAVDVGAAYDSPGLESEGDAALGKGPIVLNMDATNIGHVGLIRHIKKVAKAHQIDIQFDSMTGGGTDAGSIHTALDGIPSVVISIPLRYMHSNVSVIHIEDYQNAVKLVTEIVRSLNDETVDQIIW</sequence>
<dbReference type="Proteomes" id="UP000751852">
    <property type="component" value="Unassembled WGS sequence"/>
</dbReference>
<evidence type="ECO:0000313" key="7">
    <source>
        <dbReference type="EMBL" id="MBI5974325.1"/>
    </source>
</evidence>
<organism evidence="7 8">
    <name type="scientific">Staphylococcus canis</name>
    <dbReference type="NCBI Taxonomy" id="2724942"/>
    <lineage>
        <taxon>Bacteria</taxon>
        <taxon>Bacillati</taxon>
        <taxon>Bacillota</taxon>
        <taxon>Bacilli</taxon>
        <taxon>Bacillales</taxon>
        <taxon>Staphylococcaceae</taxon>
        <taxon>Staphylococcus</taxon>
    </lineage>
</organism>
<protein>
    <submittedName>
        <fullName evidence="7">M42 family metallopeptidase</fullName>
    </submittedName>
</protein>
<dbReference type="RefSeq" id="WP_198617113.1">
    <property type="nucleotide sequence ID" value="NZ_JABANU010000003.1"/>
</dbReference>